<sequence>MKTEQQLAVQTTTVVSPFLDTTKFEILQRACGAFIHSELVPKMYQVSPTNPREKAIANCMIAINMASRINADELMVMQNLYIVHGQPAWSSKFLIATVNASGRFSPIRYEWKSEQGKDEWACRAFTYDATDKERKEPLYGTWVSIAMAKKEGWYSKNGSKWQTIPELMLQYRAATFWCRTYAPELSMGLHTVEERQDIVDVEYEDVTDKVNEEIAHKANAGKPLSFDAGATGGDNTAQVVVDKETGEITEQPAGEGNANPTPPPAGPQDSQAGNAKGTQQKMPGF</sequence>
<protein>
    <recommendedName>
        <fullName evidence="4">Recombinase RecT</fullName>
    </recommendedName>
</protein>
<dbReference type="Proteomes" id="UP000324575">
    <property type="component" value="Unassembled WGS sequence"/>
</dbReference>
<evidence type="ECO:0000313" key="2">
    <source>
        <dbReference type="EMBL" id="KAA6303172.1"/>
    </source>
</evidence>
<reference evidence="2 3" key="1">
    <citation type="submission" date="2019-03" db="EMBL/GenBank/DDBJ databases">
        <title>Single cell metagenomics reveals metabolic interactions within the superorganism composed of flagellate Streblomastix strix and complex community of Bacteroidetes bacteria on its surface.</title>
        <authorList>
            <person name="Treitli S.C."/>
            <person name="Kolisko M."/>
            <person name="Husnik F."/>
            <person name="Keeling P."/>
            <person name="Hampl V."/>
        </authorList>
    </citation>
    <scope>NUCLEOTIDE SEQUENCE [LARGE SCALE GENOMIC DNA]</scope>
    <source>
        <strain evidence="2">St1</strain>
    </source>
</reference>
<evidence type="ECO:0000256" key="1">
    <source>
        <dbReference type="SAM" id="MobiDB-lite"/>
    </source>
</evidence>
<dbReference type="AlphaFoldDB" id="A0A5M8P4B5"/>
<accession>A0A5M8P4B5</accession>
<name>A0A5M8P4B5_9BACT</name>
<organism evidence="2 3">
    <name type="scientific">Candidatus Ordinivivax streblomastigis</name>
    <dbReference type="NCBI Taxonomy" id="2540710"/>
    <lineage>
        <taxon>Bacteria</taxon>
        <taxon>Pseudomonadati</taxon>
        <taxon>Bacteroidota</taxon>
        <taxon>Bacteroidia</taxon>
        <taxon>Bacteroidales</taxon>
        <taxon>Candidatus Ordinivivax</taxon>
    </lineage>
</organism>
<evidence type="ECO:0000313" key="3">
    <source>
        <dbReference type="Proteomes" id="UP000324575"/>
    </source>
</evidence>
<feature type="region of interest" description="Disordered" evidence="1">
    <location>
        <begin position="239"/>
        <end position="285"/>
    </location>
</feature>
<feature type="compositionally biased region" description="Polar residues" evidence="1">
    <location>
        <begin position="268"/>
        <end position="285"/>
    </location>
</feature>
<gene>
    <name evidence="2" type="ORF">EZS26_000775</name>
</gene>
<dbReference type="EMBL" id="SNRX01000003">
    <property type="protein sequence ID" value="KAA6303172.1"/>
    <property type="molecule type" value="Genomic_DNA"/>
</dbReference>
<proteinExistence type="predicted"/>
<evidence type="ECO:0008006" key="4">
    <source>
        <dbReference type="Google" id="ProtNLM"/>
    </source>
</evidence>
<comment type="caution">
    <text evidence="2">The sequence shown here is derived from an EMBL/GenBank/DDBJ whole genome shotgun (WGS) entry which is preliminary data.</text>
</comment>